<keyword evidence="3" id="KW-1185">Reference proteome</keyword>
<evidence type="ECO:0000313" key="3">
    <source>
        <dbReference type="Proteomes" id="UP001500033"/>
    </source>
</evidence>
<accession>A0ABP4CLY7</accession>
<sequence>MAPRVLPRPFRRYASSALLPELPGSTLKDWRRAYYGANYDRLVRVNRNYDPTNFFSYPQAIGT</sequence>
<dbReference type="Proteomes" id="UP001500033">
    <property type="component" value="Unassembled WGS sequence"/>
</dbReference>
<dbReference type="InterPro" id="IPR012951">
    <property type="entry name" value="BBE"/>
</dbReference>
<comment type="caution">
    <text evidence="2">The sequence shown here is derived from an EMBL/GenBank/DDBJ whole genome shotgun (WGS) entry which is preliminary data.</text>
</comment>
<name>A0ABP4CLY7_9ACTN</name>
<feature type="domain" description="Berberine/berberine-like" evidence="1">
    <location>
        <begin position="26"/>
        <end position="61"/>
    </location>
</feature>
<reference evidence="3" key="1">
    <citation type="journal article" date="2019" name="Int. J. Syst. Evol. Microbiol.">
        <title>The Global Catalogue of Microorganisms (GCM) 10K type strain sequencing project: providing services to taxonomists for standard genome sequencing and annotation.</title>
        <authorList>
            <consortium name="The Broad Institute Genomics Platform"/>
            <consortium name="The Broad Institute Genome Sequencing Center for Infectious Disease"/>
            <person name="Wu L."/>
            <person name="Ma J."/>
        </authorList>
    </citation>
    <scope>NUCLEOTIDE SEQUENCE [LARGE SCALE GENOMIC DNA]</scope>
    <source>
        <strain evidence="3">JCM 11445</strain>
    </source>
</reference>
<dbReference type="EMBL" id="BAAAIE010000004">
    <property type="protein sequence ID" value="GAA0970839.1"/>
    <property type="molecule type" value="Genomic_DNA"/>
</dbReference>
<proteinExistence type="predicted"/>
<dbReference type="InterPro" id="IPR016169">
    <property type="entry name" value="FAD-bd_PCMH_sub2"/>
</dbReference>
<gene>
    <name evidence="2" type="ORF">GCM10009576_011360</name>
</gene>
<organism evidence="2 3">
    <name type="scientific">Streptomyces rhizosphaericus</name>
    <dbReference type="NCBI Taxonomy" id="114699"/>
    <lineage>
        <taxon>Bacteria</taxon>
        <taxon>Bacillati</taxon>
        <taxon>Actinomycetota</taxon>
        <taxon>Actinomycetes</taxon>
        <taxon>Kitasatosporales</taxon>
        <taxon>Streptomycetaceae</taxon>
        <taxon>Streptomyces</taxon>
        <taxon>Streptomyces violaceusniger group</taxon>
    </lineage>
</organism>
<protein>
    <recommendedName>
        <fullName evidence="1">Berberine/berberine-like domain-containing protein</fullName>
    </recommendedName>
</protein>
<evidence type="ECO:0000313" key="2">
    <source>
        <dbReference type="EMBL" id="GAA0970839.1"/>
    </source>
</evidence>
<dbReference type="Pfam" id="PF08031">
    <property type="entry name" value="BBE"/>
    <property type="match status" value="1"/>
</dbReference>
<evidence type="ECO:0000259" key="1">
    <source>
        <dbReference type="Pfam" id="PF08031"/>
    </source>
</evidence>
<dbReference type="Gene3D" id="3.30.465.10">
    <property type="match status" value="1"/>
</dbReference>